<keyword evidence="4" id="KW-1185">Reference proteome</keyword>
<keyword evidence="2" id="KW-0472">Membrane</keyword>
<dbReference type="OrthoDB" id="19711at2759"/>
<dbReference type="Proteomes" id="UP000784294">
    <property type="component" value="Unassembled WGS sequence"/>
</dbReference>
<proteinExistence type="predicted"/>
<feature type="region of interest" description="Disordered" evidence="1">
    <location>
        <begin position="104"/>
        <end position="129"/>
    </location>
</feature>
<keyword evidence="2" id="KW-1133">Transmembrane helix</keyword>
<dbReference type="SUPFAM" id="SSF50978">
    <property type="entry name" value="WD40 repeat-like"/>
    <property type="match status" value="1"/>
</dbReference>
<accession>A0A3S4ZCR4</accession>
<feature type="region of interest" description="Disordered" evidence="1">
    <location>
        <begin position="1"/>
        <end position="54"/>
    </location>
</feature>
<gene>
    <name evidence="3" type="ORF">PXEA_LOCUS1616</name>
</gene>
<dbReference type="AlphaFoldDB" id="A0A3S4ZCR4"/>
<sequence>MFHNAATSLSSLSTRRSCRPTHRHRRRHVYTQEHSCSSSSSGQLMDGHPPVRRPPSRLSFVRRPLAPAHLADGHLASPLLMSSNSGITKSNDSSCISAIGANTNHSWSSRSSRFTGPTSTSNPTSDVPTTSSSFVSAACLSSWQPQPPEALLISGSADTTLKLWRLSATASWSRIACAATLQGHTDTVRCVQVCFTGQADKMTRKIPYKELLSNLFISIKAVVTLMGLLACQMIFSSRVSNSL</sequence>
<dbReference type="InterPro" id="IPR001680">
    <property type="entry name" value="WD40_rpt"/>
</dbReference>
<evidence type="ECO:0000313" key="3">
    <source>
        <dbReference type="EMBL" id="VEL08176.1"/>
    </source>
</evidence>
<feature type="compositionally biased region" description="Basic residues" evidence="1">
    <location>
        <begin position="16"/>
        <end position="29"/>
    </location>
</feature>
<evidence type="ECO:0000256" key="1">
    <source>
        <dbReference type="SAM" id="MobiDB-lite"/>
    </source>
</evidence>
<keyword evidence="2" id="KW-0812">Transmembrane</keyword>
<dbReference type="Pfam" id="PF00400">
    <property type="entry name" value="WD40"/>
    <property type="match status" value="2"/>
</dbReference>
<protein>
    <submittedName>
        <fullName evidence="3">Uncharacterized protein</fullName>
    </submittedName>
</protein>
<dbReference type="InterPro" id="IPR036322">
    <property type="entry name" value="WD40_repeat_dom_sf"/>
</dbReference>
<organism evidence="3 4">
    <name type="scientific">Protopolystoma xenopodis</name>
    <dbReference type="NCBI Taxonomy" id="117903"/>
    <lineage>
        <taxon>Eukaryota</taxon>
        <taxon>Metazoa</taxon>
        <taxon>Spiralia</taxon>
        <taxon>Lophotrochozoa</taxon>
        <taxon>Platyhelminthes</taxon>
        <taxon>Monogenea</taxon>
        <taxon>Polyopisthocotylea</taxon>
        <taxon>Polystomatidea</taxon>
        <taxon>Polystomatidae</taxon>
        <taxon>Protopolystoma</taxon>
    </lineage>
</organism>
<dbReference type="EMBL" id="CAAALY010003310">
    <property type="protein sequence ID" value="VEL08176.1"/>
    <property type="molecule type" value="Genomic_DNA"/>
</dbReference>
<comment type="caution">
    <text evidence="3">The sequence shown here is derived from an EMBL/GenBank/DDBJ whole genome shotgun (WGS) entry which is preliminary data.</text>
</comment>
<evidence type="ECO:0000256" key="2">
    <source>
        <dbReference type="SAM" id="Phobius"/>
    </source>
</evidence>
<evidence type="ECO:0000313" key="4">
    <source>
        <dbReference type="Proteomes" id="UP000784294"/>
    </source>
</evidence>
<dbReference type="InterPro" id="IPR015943">
    <property type="entry name" value="WD40/YVTN_repeat-like_dom_sf"/>
</dbReference>
<feature type="compositionally biased region" description="Low complexity" evidence="1">
    <location>
        <begin position="1"/>
        <end position="15"/>
    </location>
</feature>
<reference evidence="3" key="1">
    <citation type="submission" date="2018-11" db="EMBL/GenBank/DDBJ databases">
        <authorList>
            <consortium name="Pathogen Informatics"/>
        </authorList>
    </citation>
    <scope>NUCLEOTIDE SEQUENCE</scope>
</reference>
<feature type="transmembrane region" description="Helical" evidence="2">
    <location>
        <begin position="211"/>
        <end position="235"/>
    </location>
</feature>
<dbReference type="Gene3D" id="2.130.10.10">
    <property type="entry name" value="YVTN repeat-like/Quinoprotein amine dehydrogenase"/>
    <property type="match status" value="1"/>
</dbReference>
<name>A0A3S4ZCR4_9PLAT</name>